<reference evidence="1" key="1">
    <citation type="submission" date="2018-02" db="EMBL/GenBank/DDBJ databases">
        <title>Rhizophora mucronata_Transcriptome.</title>
        <authorList>
            <person name="Meera S.P."/>
            <person name="Sreeshan A."/>
            <person name="Augustine A."/>
        </authorList>
    </citation>
    <scope>NUCLEOTIDE SEQUENCE</scope>
    <source>
        <tissue evidence="1">Leaf</tissue>
    </source>
</reference>
<accession>A0A2P2Q6W8</accession>
<dbReference type="AlphaFoldDB" id="A0A2P2Q6W8"/>
<protein>
    <submittedName>
        <fullName evidence="1">Uncharacterized protein</fullName>
    </submittedName>
</protein>
<name>A0A2P2Q6W8_RHIMU</name>
<sequence>MLMNSHSILLTSSEQELEVFAFFRRRLSIHVLSLLFLLATGRSKGK</sequence>
<evidence type="ECO:0000313" key="1">
    <source>
        <dbReference type="EMBL" id="MBX62629.1"/>
    </source>
</evidence>
<organism evidence="1">
    <name type="scientific">Rhizophora mucronata</name>
    <name type="common">Asiatic mangrove</name>
    <dbReference type="NCBI Taxonomy" id="61149"/>
    <lineage>
        <taxon>Eukaryota</taxon>
        <taxon>Viridiplantae</taxon>
        <taxon>Streptophyta</taxon>
        <taxon>Embryophyta</taxon>
        <taxon>Tracheophyta</taxon>
        <taxon>Spermatophyta</taxon>
        <taxon>Magnoliopsida</taxon>
        <taxon>eudicotyledons</taxon>
        <taxon>Gunneridae</taxon>
        <taxon>Pentapetalae</taxon>
        <taxon>rosids</taxon>
        <taxon>fabids</taxon>
        <taxon>Malpighiales</taxon>
        <taxon>Rhizophoraceae</taxon>
        <taxon>Rhizophora</taxon>
    </lineage>
</organism>
<dbReference type="EMBL" id="GGEC01082145">
    <property type="protein sequence ID" value="MBX62629.1"/>
    <property type="molecule type" value="Transcribed_RNA"/>
</dbReference>
<proteinExistence type="predicted"/>